<dbReference type="InterPro" id="IPR000374">
    <property type="entry name" value="PC_trans"/>
</dbReference>
<reference evidence="21" key="1">
    <citation type="submission" date="2015-08" db="EMBL/GenBank/DDBJ databases">
        <title>Fjat-14210 dsm16467.</title>
        <authorList>
            <person name="Liu B."/>
            <person name="Wang J."/>
            <person name="Zhu Y."/>
            <person name="Liu G."/>
            <person name="Chen Q."/>
            <person name="Chen Z."/>
            <person name="Lan J."/>
            <person name="Che J."/>
            <person name="Ge C."/>
            <person name="Shi H."/>
            <person name="Pan Z."/>
            <person name="Liu X."/>
        </authorList>
    </citation>
    <scope>NUCLEOTIDE SEQUENCE [LARGE SCALE GENOMIC DNA]</scope>
    <source>
        <strain evidence="21">DSM 16467</strain>
    </source>
</reference>
<dbReference type="AlphaFoldDB" id="A0A0M0L6C3"/>
<keyword evidence="10 18" id="KW-0808">Transferase</keyword>
<feature type="transmembrane region" description="Helical" evidence="19">
    <location>
        <begin position="71"/>
        <end position="93"/>
    </location>
</feature>
<keyword evidence="16" id="KW-0594">Phospholipid biosynthesis</keyword>
<evidence type="ECO:0000256" key="8">
    <source>
        <dbReference type="ARBA" id="ARBA00022475"/>
    </source>
</evidence>
<evidence type="ECO:0000256" key="7">
    <source>
        <dbReference type="ARBA" id="ARBA00019373"/>
    </source>
</evidence>
<keyword evidence="17" id="KW-1208">Phospholipid metabolism</keyword>
<comment type="caution">
    <text evidence="20">The sequence shown here is derived from an EMBL/GenBank/DDBJ whole genome shotgun (WGS) entry which is preliminary data.</text>
</comment>
<dbReference type="Proteomes" id="UP000037558">
    <property type="component" value="Unassembled WGS sequence"/>
</dbReference>
<name>A0A0M0L6C3_9BACI</name>
<dbReference type="GO" id="GO:0004605">
    <property type="term" value="F:phosphatidate cytidylyltransferase activity"/>
    <property type="evidence" value="ECO:0007669"/>
    <property type="project" value="UniProtKB-EC"/>
</dbReference>
<comment type="pathway">
    <text evidence="4">Lipid metabolism.</text>
</comment>
<dbReference type="STRING" id="284581.AMD01_12250"/>
<comment type="subcellular location">
    <subcellularLocation>
        <location evidence="2">Cell membrane</location>
        <topology evidence="2">Multi-pass membrane protein</topology>
    </subcellularLocation>
</comment>
<evidence type="ECO:0000256" key="1">
    <source>
        <dbReference type="ARBA" id="ARBA00001698"/>
    </source>
</evidence>
<feature type="transmembrane region" description="Helical" evidence="19">
    <location>
        <begin position="169"/>
        <end position="188"/>
    </location>
</feature>
<evidence type="ECO:0000313" key="21">
    <source>
        <dbReference type="Proteomes" id="UP000037558"/>
    </source>
</evidence>
<comment type="pathway">
    <text evidence="3 18">Phospholipid metabolism; CDP-diacylglycerol biosynthesis; CDP-diacylglycerol from sn-glycerol 3-phosphate: step 3/3.</text>
</comment>
<evidence type="ECO:0000256" key="2">
    <source>
        <dbReference type="ARBA" id="ARBA00004651"/>
    </source>
</evidence>
<evidence type="ECO:0000256" key="13">
    <source>
        <dbReference type="ARBA" id="ARBA00022989"/>
    </source>
</evidence>
<feature type="transmembrane region" description="Helical" evidence="19">
    <location>
        <begin position="46"/>
        <end position="65"/>
    </location>
</feature>
<keyword evidence="21" id="KW-1185">Reference proteome</keyword>
<evidence type="ECO:0000256" key="16">
    <source>
        <dbReference type="ARBA" id="ARBA00023209"/>
    </source>
</evidence>
<dbReference type="PATRIC" id="fig|284581.3.peg.2570"/>
<evidence type="ECO:0000256" key="14">
    <source>
        <dbReference type="ARBA" id="ARBA00023098"/>
    </source>
</evidence>
<feature type="transmembrane region" description="Helical" evidence="19">
    <location>
        <begin position="6"/>
        <end position="34"/>
    </location>
</feature>
<keyword evidence="13 19" id="KW-1133">Transmembrane helix</keyword>
<evidence type="ECO:0000256" key="4">
    <source>
        <dbReference type="ARBA" id="ARBA00005189"/>
    </source>
</evidence>
<keyword evidence="12 18" id="KW-0548">Nucleotidyltransferase</keyword>
<dbReference type="RefSeq" id="WP_053401677.1">
    <property type="nucleotide sequence ID" value="NZ_JAUKEN010000001.1"/>
</dbReference>
<dbReference type="PANTHER" id="PTHR46382:SF1">
    <property type="entry name" value="PHOSPHATIDATE CYTIDYLYLTRANSFERASE"/>
    <property type="match status" value="1"/>
</dbReference>
<evidence type="ECO:0000256" key="18">
    <source>
        <dbReference type="RuleBase" id="RU003938"/>
    </source>
</evidence>
<dbReference type="GO" id="GO:0005886">
    <property type="term" value="C:plasma membrane"/>
    <property type="evidence" value="ECO:0007669"/>
    <property type="project" value="UniProtKB-SubCell"/>
</dbReference>
<gene>
    <name evidence="20" type="ORF">AMD01_12250</name>
</gene>
<comment type="catalytic activity">
    <reaction evidence="1 18">
        <text>a 1,2-diacyl-sn-glycero-3-phosphate + CTP + H(+) = a CDP-1,2-diacyl-sn-glycerol + diphosphate</text>
        <dbReference type="Rhea" id="RHEA:16229"/>
        <dbReference type="ChEBI" id="CHEBI:15378"/>
        <dbReference type="ChEBI" id="CHEBI:33019"/>
        <dbReference type="ChEBI" id="CHEBI:37563"/>
        <dbReference type="ChEBI" id="CHEBI:58332"/>
        <dbReference type="ChEBI" id="CHEBI:58608"/>
        <dbReference type="EC" id="2.7.7.41"/>
    </reaction>
</comment>
<dbReference type="OrthoDB" id="9799199at2"/>
<evidence type="ECO:0000256" key="9">
    <source>
        <dbReference type="ARBA" id="ARBA00022516"/>
    </source>
</evidence>
<organism evidence="20 21">
    <name type="scientific">Priestia koreensis</name>
    <dbReference type="NCBI Taxonomy" id="284581"/>
    <lineage>
        <taxon>Bacteria</taxon>
        <taxon>Bacillati</taxon>
        <taxon>Bacillota</taxon>
        <taxon>Bacilli</taxon>
        <taxon>Bacillales</taxon>
        <taxon>Bacillaceae</taxon>
        <taxon>Priestia</taxon>
    </lineage>
</organism>
<evidence type="ECO:0000256" key="15">
    <source>
        <dbReference type="ARBA" id="ARBA00023136"/>
    </source>
</evidence>
<keyword evidence="14" id="KW-0443">Lipid metabolism</keyword>
<keyword evidence="15 19" id="KW-0472">Membrane</keyword>
<proteinExistence type="inferred from homology"/>
<evidence type="ECO:0000256" key="19">
    <source>
        <dbReference type="SAM" id="Phobius"/>
    </source>
</evidence>
<dbReference type="EC" id="2.7.7.41" evidence="6 18"/>
<feature type="transmembrane region" description="Helical" evidence="19">
    <location>
        <begin position="235"/>
        <end position="255"/>
    </location>
</feature>
<evidence type="ECO:0000256" key="12">
    <source>
        <dbReference type="ARBA" id="ARBA00022695"/>
    </source>
</evidence>
<evidence type="ECO:0000313" key="20">
    <source>
        <dbReference type="EMBL" id="KOO46584.1"/>
    </source>
</evidence>
<dbReference type="PANTHER" id="PTHR46382">
    <property type="entry name" value="PHOSPHATIDATE CYTIDYLYLTRANSFERASE"/>
    <property type="match status" value="1"/>
</dbReference>
<evidence type="ECO:0000256" key="5">
    <source>
        <dbReference type="ARBA" id="ARBA00010185"/>
    </source>
</evidence>
<protein>
    <recommendedName>
        <fullName evidence="7 18">Phosphatidate cytidylyltransferase</fullName>
        <ecNumber evidence="6 18">2.7.7.41</ecNumber>
    </recommendedName>
</protein>
<evidence type="ECO:0000256" key="17">
    <source>
        <dbReference type="ARBA" id="ARBA00023264"/>
    </source>
</evidence>
<keyword evidence="11 18" id="KW-0812">Transmembrane</keyword>
<keyword evidence="8" id="KW-1003">Cell membrane</keyword>
<feature type="transmembrane region" description="Helical" evidence="19">
    <location>
        <begin position="105"/>
        <end position="122"/>
    </location>
</feature>
<dbReference type="GO" id="GO:0016024">
    <property type="term" value="P:CDP-diacylglycerol biosynthetic process"/>
    <property type="evidence" value="ECO:0007669"/>
    <property type="project" value="UniProtKB-UniPathway"/>
</dbReference>
<evidence type="ECO:0000256" key="10">
    <source>
        <dbReference type="ARBA" id="ARBA00022679"/>
    </source>
</evidence>
<dbReference type="PROSITE" id="PS01315">
    <property type="entry name" value="CDS"/>
    <property type="match status" value="1"/>
</dbReference>
<dbReference type="EMBL" id="LILC01000013">
    <property type="protein sequence ID" value="KOO46584.1"/>
    <property type="molecule type" value="Genomic_DNA"/>
</dbReference>
<sequence length="257" mass="28318">MKQRIITAIIAIAIFVPVVYLGGIPFATVIYLAGTVGLYELLRMKKMSIVSVPGLLSFLLLWLLLAPHTWLIHAYKMEGIVVAVLLFLTYSVLTKNRFTFDEVGFALLSTVYVGMGFCYMLEIRSGGLVYLLFALFIIWATDSGAYFVGRAVGKKKLWPEISPNKTIEGAVGGVVCALVVAALFFFFAPLDQSLIYLLLIGLVISIFGQIGDLAQSAFKRHYGVKDSGKILPGHGGILDRFDSLLFILPILYFLMMA</sequence>
<keyword evidence="9" id="KW-0444">Lipid biosynthesis</keyword>
<evidence type="ECO:0000256" key="11">
    <source>
        <dbReference type="ARBA" id="ARBA00022692"/>
    </source>
</evidence>
<comment type="similarity">
    <text evidence="5 18">Belongs to the CDS family.</text>
</comment>
<feature type="transmembrane region" description="Helical" evidence="19">
    <location>
        <begin position="128"/>
        <end position="148"/>
    </location>
</feature>
<dbReference type="Pfam" id="PF01148">
    <property type="entry name" value="CTP_transf_1"/>
    <property type="match status" value="1"/>
</dbReference>
<accession>A0A0M0L6C3</accession>
<evidence type="ECO:0000256" key="6">
    <source>
        <dbReference type="ARBA" id="ARBA00012487"/>
    </source>
</evidence>
<evidence type="ECO:0000256" key="3">
    <source>
        <dbReference type="ARBA" id="ARBA00005119"/>
    </source>
</evidence>
<feature type="transmembrane region" description="Helical" evidence="19">
    <location>
        <begin position="194"/>
        <end position="214"/>
    </location>
</feature>
<dbReference type="UniPathway" id="UPA00557">
    <property type="reaction ID" value="UER00614"/>
</dbReference>